<sequence length="272" mass="30645">MRITNMLATPFQSLPRGFAVQRRQLLWIAILGLGLVSCSVIPQSDSLKPTPTRENPADLYVNMAAVYLQRNQLDVALERANQAVKVDPNSARARYVLAIVYQKLGQEAPAEVQFRAAIERDENNADFRNAWGAILCNQKRYAEAQAQFERALKNPLYQTPEVVLWNAADCARRAGDRVKAETSLRAALTANPNFAPALLSMAEQMFEHGDAQAARFYMERYSRAGQVTARVLLLAWRIEMQLGNKREATALAQSLRRRFPDAPELMQLKRAK</sequence>
<dbReference type="NCBIfam" id="TIGR02521">
    <property type="entry name" value="type_IV_pilW"/>
    <property type="match status" value="1"/>
</dbReference>
<dbReference type="InterPro" id="IPR011990">
    <property type="entry name" value="TPR-like_helical_dom_sf"/>
</dbReference>
<dbReference type="InterPro" id="IPR013360">
    <property type="entry name" value="Pilus_4_PilW"/>
</dbReference>
<keyword evidence="2 3" id="KW-0802">TPR repeat</keyword>
<dbReference type="Gene3D" id="1.25.40.10">
    <property type="entry name" value="Tetratricopeptide repeat domain"/>
    <property type="match status" value="1"/>
</dbReference>
<dbReference type="Pfam" id="PF13414">
    <property type="entry name" value="TPR_11"/>
    <property type="match status" value="1"/>
</dbReference>
<accession>A0A839HCS8</accession>
<comment type="caution">
    <text evidence="4">The sequence shown here is derived from an EMBL/GenBank/DDBJ whole genome shotgun (WGS) entry which is preliminary data.</text>
</comment>
<dbReference type="PROSITE" id="PS50293">
    <property type="entry name" value="TPR_REGION"/>
    <property type="match status" value="1"/>
</dbReference>
<proteinExistence type="predicted"/>
<dbReference type="SMART" id="SM00028">
    <property type="entry name" value="TPR"/>
    <property type="match status" value="4"/>
</dbReference>
<evidence type="ECO:0000313" key="4">
    <source>
        <dbReference type="EMBL" id="MBB1126461.1"/>
    </source>
</evidence>
<dbReference type="Pfam" id="PF13432">
    <property type="entry name" value="TPR_16"/>
    <property type="match status" value="1"/>
</dbReference>
<dbReference type="EMBL" id="JABVCQ010000019">
    <property type="protein sequence ID" value="MBB1126461.1"/>
    <property type="molecule type" value="Genomic_DNA"/>
</dbReference>
<dbReference type="SUPFAM" id="SSF48452">
    <property type="entry name" value="TPR-like"/>
    <property type="match status" value="1"/>
</dbReference>
<keyword evidence="5" id="KW-1185">Reference proteome</keyword>
<evidence type="ECO:0000313" key="5">
    <source>
        <dbReference type="Proteomes" id="UP000548632"/>
    </source>
</evidence>
<evidence type="ECO:0000256" key="3">
    <source>
        <dbReference type="PROSITE-ProRule" id="PRU00339"/>
    </source>
</evidence>
<protein>
    <submittedName>
        <fullName evidence="4">Type IV pilus biogenesis/stability protein PilW</fullName>
    </submittedName>
</protein>
<keyword evidence="1" id="KW-0677">Repeat</keyword>
<dbReference type="AlphaFoldDB" id="A0A839HCS8"/>
<gene>
    <name evidence="4" type="primary">pilW</name>
    <name evidence="4" type="ORF">HUK38_09470</name>
</gene>
<dbReference type="RefSeq" id="WP_182584092.1">
    <property type="nucleotide sequence ID" value="NZ_JABVCQ010000019.1"/>
</dbReference>
<evidence type="ECO:0000256" key="2">
    <source>
        <dbReference type="ARBA" id="ARBA00022803"/>
    </source>
</evidence>
<dbReference type="PANTHER" id="PTHR44943">
    <property type="entry name" value="CELLULOSE SYNTHASE OPERON PROTEIN C"/>
    <property type="match status" value="1"/>
</dbReference>
<reference evidence="4 5" key="1">
    <citation type="journal article" date="2020" name="Arch. Microbiol.">
        <title>The genome sequence of the giant phototrophic gammaproteobacterium Thiospirillum jenense gives insight into its physiological properties and phylogenetic relationships.</title>
        <authorList>
            <person name="Imhoff J.F."/>
            <person name="Meyer T.E."/>
            <person name="Kyndt J.A."/>
        </authorList>
    </citation>
    <scope>NUCLEOTIDE SEQUENCE [LARGE SCALE GENOMIC DNA]</scope>
    <source>
        <strain evidence="4 5">DSM 216</strain>
    </source>
</reference>
<dbReference type="InterPro" id="IPR019734">
    <property type="entry name" value="TPR_rpt"/>
</dbReference>
<dbReference type="PROSITE" id="PS50005">
    <property type="entry name" value="TPR"/>
    <property type="match status" value="1"/>
</dbReference>
<dbReference type="PANTHER" id="PTHR44943:SF8">
    <property type="entry name" value="TPR REPEAT-CONTAINING PROTEIN MJ0263"/>
    <property type="match status" value="1"/>
</dbReference>
<name>A0A839HCS8_9GAMM</name>
<organism evidence="4 5">
    <name type="scientific">Thiospirillum jenense</name>
    <dbReference type="NCBI Taxonomy" id="1653858"/>
    <lineage>
        <taxon>Bacteria</taxon>
        <taxon>Pseudomonadati</taxon>
        <taxon>Pseudomonadota</taxon>
        <taxon>Gammaproteobacteria</taxon>
        <taxon>Chromatiales</taxon>
        <taxon>Chromatiaceae</taxon>
        <taxon>Thiospirillum</taxon>
    </lineage>
</organism>
<feature type="repeat" description="TPR" evidence="3">
    <location>
        <begin position="57"/>
        <end position="90"/>
    </location>
</feature>
<dbReference type="Proteomes" id="UP000548632">
    <property type="component" value="Unassembled WGS sequence"/>
</dbReference>
<evidence type="ECO:0000256" key="1">
    <source>
        <dbReference type="ARBA" id="ARBA00022737"/>
    </source>
</evidence>
<dbReference type="InterPro" id="IPR051685">
    <property type="entry name" value="Ycf3/AcsC/BcsC/TPR_MFPF"/>
</dbReference>